<feature type="domain" description="DUF1980" evidence="2">
    <location>
        <begin position="2"/>
        <end position="98"/>
    </location>
</feature>
<dbReference type="HOGENOM" id="CLU_070027_2_0_3"/>
<gene>
    <name evidence="4" type="ordered locus">AM1_3847</name>
</gene>
<accession>B0C6Z3</accession>
<organism evidence="4 5">
    <name type="scientific">Acaryochloris marina (strain MBIC 11017)</name>
    <dbReference type="NCBI Taxonomy" id="329726"/>
    <lineage>
        <taxon>Bacteria</taxon>
        <taxon>Bacillati</taxon>
        <taxon>Cyanobacteriota</taxon>
        <taxon>Cyanophyceae</taxon>
        <taxon>Acaryochloridales</taxon>
        <taxon>Acaryochloridaceae</taxon>
        <taxon>Acaryochloris</taxon>
    </lineage>
</organism>
<dbReference type="InterPro" id="IPR015402">
    <property type="entry name" value="DUF1980"/>
</dbReference>
<evidence type="ECO:0008006" key="6">
    <source>
        <dbReference type="Google" id="ProtNLM"/>
    </source>
</evidence>
<dbReference type="Pfam" id="PF09323">
    <property type="entry name" value="DUF1980"/>
    <property type="match status" value="1"/>
</dbReference>
<feature type="transmembrane region" description="Helical" evidence="1">
    <location>
        <begin position="27"/>
        <end position="49"/>
    </location>
</feature>
<evidence type="ECO:0000256" key="1">
    <source>
        <dbReference type="SAM" id="Phobius"/>
    </source>
</evidence>
<proteinExistence type="predicted"/>
<feature type="transmembrane region" description="Helical" evidence="1">
    <location>
        <begin position="61"/>
        <end position="83"/>
    </location>
</feature>
<evidence type="ECO:0000259" key="3">
    <source>
        <dbReference type="Pfam" id="PF21537"/>
    </source>
</evidence>
<dbReference type="EMBL" id="CP000828">
    <property type="protein sequence ID" value="ABW28832.1"/>
    <property type="molecule type" value="Genomic_DNA"/>
</dbReference>
<dbReference type="Pfam" id="PF21537">
    <property type="entry name" value="DUF1980_C"/>
    <property type="match status" value="1"/>
</dbReference>
<keyword evidence="1" id="KW-0812">Transmembrane</keyword>
<evidence type="ECO:0000259" key="2">
    <source>
        <dbReference type="Pfam" id="PF09323"/>
    </source>
</evidence>
<evidence type="ECO:0000313" key="4">
    <source>
        <dbReference type="EMBL" id="ABW28832.1"/>
    </source>
</evidence>
<dbReference type="InterPro" id="IPR048447">
    <property type="entry name" value="DUF1980_C"/>
</dbReference>
<keyword evidence="1" id="KW-1133">Transmembrane helix</keyword>
<feature type="domain" description="DUF1980" evidence="3">
    <location>
        <begin position="131"/>
        <end position="233"/>
    </location>
</feature>
<dbReference type="STRING" id="329726.AM1_3847"/>
<name>B0C6Z3_ACAM1</name>
<keyword evidence="1" id="KW-0472">Membrane</keyword>
<sequence>MALCLWGILILQYWQSGKLGLLIHPNYYGLTLAAGCFLLMLTSLQVLKLWRRRVPMRSQHLSLLSPPVMSGIMLVAALIGLLITPRPFTSQTAIQRGLQDKTMVTRVSPQAFRTTSQPERRTLLEWIRTLDVYPEPDAYAGQKVNVDGFVVYPEDLSDNYFTLTRFVISCCAADAYPVGLPVKLEKSRQNYAVDSWLAIQGEMATETLNGQRQLVIQAQTLKSIPEPDNPYYY</sequence>
<protein>
    <recommendedName>
        <fullName evidence="6">TIGR03943 family protein</fullName>
    </recommendedName>
</protein>
<dbReference type="Proteomes" id="UP000000268">
    <property type="component" value="Chromosome"/>
</dbReference>
<dbReference type="PANTHER" id="PTHR40047">
    <property type="entry name" value="UPF0703 PROTEIN YCGQ"/>
    <property type="match status" value="1"/>
</dbReference>
<dbReference type="eggNOG" id="COG3689">
    <property type="taxonomic scope" value="Bacteria"/>
</dbReference>
<dbReference type="InterPro" id="IPR052955">
    <property type="entry name" value="UPF0703_membrane_permease"/>
</dbReference>
<dbReference type="InterPro" id="IPR048493">
    <property type="entry name" value="DUF1980_N"/>
</dbReference>
<dbReference type="NCBIfam" id="TIGR03943">
    <property type="entry name" value="TIGR03943 family putative permease subunit"/>
    <property type="match status" value="1"/>
</dbReference>
<dbReference type="OrthoDB" id="9770408at2"/>
<dbReference type="AlphaFoldDB" id="B0C6Z3"/>
<reference evidence="4 5" key="1">
    <citation type="journal article" date="2008" name="Proc. Natl. Acad. Sci. U.S.A.">
        <title>Niche adaptation and genome expansion in the chlorophyll d-producing cyanobacterium Acaryochloris marina.</title>
        <authorList>
            <person name="Swingley W.D."/>
            <person name="Chen M."/>
            <person name="Cheung P.C."/>
            <person name="Conrad A.L."/>
            <person name="Dejesa L.C."/>
            <person name="Hao J."/>
            <person name="Honchak B.M."/>
            <person name="Karbach L.E."/>
            <person name="Kurdoglu A."/>
            <person name="Lahiri S."/>
            <person name="Mastrian S.D."/>
            <person name="Miyashita H."/>
            <person name="Page L."/>
            <person name="Ramakrishna P."/>
            <person name="Satoh S."/>
            <person name="Sattley W.M."/>
            <person name="Shimada Y."/>
            <person name="Taylor H.L."/>
            <person name="Tomo T."/>
            <person name="Tsuchiya T."/>
            <person name="Wang Z.T."/>
            <person name="Raymond J."/>
            <person name="Mimuro M."/>
            <person name="Blankenship R.E."/>
            <person name="Touchman J.W."/>
        </authorList>
    </citation>
    <scope>NUCLEOTIDE SEQUENCE [LARGE SCALE GENOMIC DNA]</scope>
    <source>
        <strain evidence="5">MBIC 11017</strain>
    </source>
</reference>
<dbReference type="KEGG" id="amr:AM1_3847"/>
<evidence type="ECO:0000313" key="5">
    <source>
        <dbReference type="Proteomes" id="UP000000268"/>
    </source>
</evidence>
<dbReference type="PANTHER" id="PTHR40047:SF1">
    <property type="entry name" value="UPF0703 PROTEIN YCGQ"/>
    <property type="match status" value="1"/>
</dbReference>
<keyword evidence="5" id="KW-1185">Reference proteome</keyword>